<comment type="caution">
    <text evidence="4">The sequence shown here is derived from an EMBL/GenBank/DDBJ whole genome shotgun (WGS) entry which is preliminary data.</text>
</comment>
<dbReference type="EMBL" id="JBHTBF010000001">
    <property type="protein sequence ID" value="MFC7315299.1"/>
    <property type="molecule type" value="Genomic_DNA"/>
</dbReference>
<dbReference type="Proteomes" id="UP001596547">
    <property type="component" value="Unassembled WGS sequence"/>
</dbReference>
<dbReference type="AlphaFoldDB" id="A0ABD6A3W6"/>
<evidence type="ECO:0000256" key="2">
    <source>
        <dbReference type="RuleBase" id="RU003616"/>
    </source>
</evidence>
<evidence type="ECO:0000259" key="3">
    <source>
        <dbReference type="PROSITE" id="PS01031"/>
    </source>
</evidence>
<name>A0ABD6A3W6_9EURY</name>
<evidence type="ECO:0000313" key="5">
    <source>
        <dbReference type="Proteomes" id="UP001596547"/>
    </source>
</evidence>
<dbReference type="SUPFAM" id="SSF49764">
    <property type="entry name" value="HSP20-like chaperones"/>
    <property type="match status" value="1"/>
</dbReference>
<accession>A0ABD6A3W6</accession>
<dbReference type="CDD" id="cd06464">
    <property type="entry name" value="ACD_sHsps-like"/>
    <property type="match status" value="1"/>
</dbReference>
<evidence type="ECO:0000313" key="4">
    <source>
        <dbReference type="EMBL" id="MFC7315299.1"/>
    </source>
</evidence>
<dbReference type="PROSITE" id="PS01031">
    <property type="entry name" value="SHSP"/>
    <property type="match status" value="1"/>
</dbReference>
<dbReference type="Pfam" id="PF00011">
    <property type="entry name" value="HSP20"/>
    <property type="match status" value="1"/>
</dbReference>
<comment type="similarity">
    <text evidence="1 2">Belongs to the small heat shock protein (HSP20) family.</text>
</comment>
<dbReference type="InterPro" id="IPR008978">
    <property type="entry name" value="HSP20-like_chaperone"/>
</dbReference>
<reference evidence="4 5" key="1">
    <citation type="journal article" date="2019" name="Int. J. Syst. Evol. Microbiol.">
        <title>The Global Catalogue of Microorganisms (GCM) 10K type strain sequencing project: providing services to taxonomists for standard genome sequencing and annotation.</title>
        <authorList>
            <consortium name="The Broad Institute Genomics Platform"/>
            <consortium name="The Broad Institute Genome Sequencing Center for Infectious Disease"/>
            <person name="Wu L."/>
            <person name="Ma J."/>
        </authorList>
    </citation>
    <scope>NUCLEOTIDE SEQUENCE [LARGE SCALE GENOMIC DNA]</scope>
    <source>
        <strain evidence="4 5">PSR21</strain>
    </source>
</reference>
<dbReference type="InterPro" id="IPR031107">
    <property type="entry name" value="Small_HSP"/>
</dbReference>
<proteinExistence type="inferred from homology"/>
<sequence>MNRRTPFEEMERVFDQMRHSMLGTWDLSVPTPDRRWPSGATAGANVSIETDDDGYVVHADLPGFERDELELTFDDGVLTLSGDHEVADETSARRRNVFEQVTIPGDVLAEEVTASYRNGVLEVRLPTADAGDDAHRIDIE</sequence>
<dbReference type="RefSeq" id="WP_379793774.1">
    <property type="nucleotide sequence ID" value="NZ_JBHTBF010000001.1"/>
</dbReference>
<feature type="domain" description="SHSP" evidence="3">
    <location>
        <begin position="37"/>
        <end position="140"/>
    </location>
</feature>
<keyword evidence="5" id="KW-1185">Reference proteome</keyword>
<evidence type="ECO:0000256" key="1">
    <source>
        <dbReference type="PROSITE-ProRule" id="PRU00285"/>
    </source>
</evidence>
<organism evidence="4 5">
    <name type="scientific">Halomarina halobia</name>
    <dbReference type="NCBI Taxonomy" id="3033386"/>
    <lineage>
        <taxon>Archaea</taxon>
        <taxon>Methanobacteriati</taxon>
        <taxon>Methanobacteriota</taxon>
        <taxon>Stenosarchaea group</taxon>
        <taxon>Halobacteria</taxon>
        <taxon>Halobacteriales</taxon>
        <taxon>Natronomonadaceae</taxon>
        <taxon>Halomarina</taxon>
    </lineage>
</organism>
<protein>
    <submittedName>
        <fullName evidence="4">Hsp20/alpha crystallin family protein</fullName>
    </submittedName>
</protein>
<dbReference type="InterPro" id="IPR002068">
    <property type="entry name" value="A-crystallin/Hsp20_dom"/>
</dbReference>
<dbReference type="PANTHER" id="PTHR11527">
    <property type="entry name" value="HEAT-SHOCK PROTEIN 20 FAMILY MEMBER"/>
    <property type="match status" value="1"/>
</dbReference>
<dbReference type="Gene3D" id="2.60.40.790">
    <property type="match status" value="1"/>
</dbReference>
<gene>
    <name evidence="4" type="ORF">ACFQPE_00610</name>
</gene>